<sequence>MDILDNLIQTAQISGTINIQCQFQGQWFVEHKSQKNQGIVHIVTSGKGYVKIANEPPRLMQAGDIIFFPRCEEHVFSHNLACENLNVAVQETQSGAFQFKHTGQGERELSLFCATFHYDPHAELIFNLPHMLFLHITQSQLSPLLQLLTSESQRFLTGSRSVIDALANVLLVKLIRAYLAQENHELTGTLNGWQDKRLRVLIQQIVATPQENWSVKRMTDIAHISRAQLMRLFKQKIAISPHAFVMKQRLQKAAMLLNRSADSILNIALATGFQSETHFGKAFKRYYGVQPSVYRKQKRLQN</sequence>
<evidence type="ECO:0000259" key="4">
    <source>
        <dbReference type="PROSITE" id="PS01124"/>
    </source>
</evidence>
<evidence type="ECO:0000256" key="2">
    <source>
        <dbReference type="ARBA" id="ARBA00023125"/>
    </source>
</evidence>
<keyword evidence="2" id="KW-0238">DNA-binding</keyword>
<evidence type="ECO:0000313" key="5">
    <source>
        <dbReference type="EMBL" id="PJG84486.1"/>
    </source>
</evidence>
<name>A0A2M8S049_9PAST</name>
<dbReference type="GO" id="GO:0043565">
    <property type="term" value="F:sequence-specific DNA binding"/>
    <property type="evidence" value="ECO:0007669"/>
    <property type="project" value="InterPro"/>
</dbReference>
<dbReference type="SUPFAM" id="SSF46689">
    <property type="entry name" value="Homeodomain-like"/>
    <property type="match status" value="2"/>
</dbReference>
<keyword evidence="6" id="KW-1185">Reference proteome</keyword>
<dbReference type="PROSITE" id="PS01124">
    <property type="entry name" value="HTH_ARAC_FAMILY_2"/>
    <property type="match status" value="1"/>
</dbReference>
<organism evidence="5 6">
    <name type="scientific">Conservatibacter flavescens</name>
    <dbReference type="NCBI Taxonomy" id="28161"/>
    <lineage>
        <taxon>Bacteria</taxon>
        <taxon>Pseudomonadati</taxon>
        <taxon>Pseudomonadota</taxon>
        <taxon>Gammaproteobacteria</taxon>
        <taxon>Pasteurellales</taxon>
        <taxon>Pasteurellaceae</taxon>
        <taxon>Conservatibacter</taxon>
    </lineage>
</organism>
<dbReference type="PANTHER" id="PTHR46796:SF13">
    <property type="entry name" value="HTH-TYPE TRANSCRIPTIONAL ACTIVATOR RHAS"/>
    <property type="match status" value="1"/>
</dbReference>
<dbReference type="Gene3D" id="2.60.120.10">
    <property type="entry name" value="Jelly Rolls"/>
    <property type="match status" value="1"/>
</dbReference>
<dbReference type="RefSeq" id="WP_100289564.1">
    <property type="nucleotide sequence ID" value="NZ_PHHA01000028.1"/>
</dbReference>
<dbReference type="GO" id="GO:0003700">
    <property type="term" value="F:DNA-binding transcription factor activity"/>
    <property type="evidence" value="ECO:0007669"/>
    <property type="project" value="InterPro"/>
</dbReference>
<dbReference type="Gene3D" id="1.10.10.60">
    <property type="entry name" value="Homeodomain-like"/>
    <property type="match status" value="2"/>
</dbReference>
<dbReference type="Proteomes" id="UP000229329">
    <property type="component" value="Unassembled WGS sequence"/>
</dbReference>
<dbReference type="Pfam" id="PF12833">
    <property type="entry name" value="HTH_18"/>
    <property type="match status" value="1"/>
</dbReference>
<evidence type="ECO:0000256" key="3">
    <source>
        <dbReference type="ARBA" id="ARBA00023163"/>
    </source>
</evidence>
<dbReference type="Pfam" id="PF12852">
    <property type="entry name" value="Cupin_6"/>
    <property type="match status" value="1"/>
</dbReference>
<accession>A0A2M8S049</accession>
<dbReference type="EMBL" id="PHHA01000028">
    <property type="protein sequence ID" value="PJG84486.1"/>
    <property type="molecule type" value="Genomic_DNA"/>
</dbReference>
<reference evidence="5 6" key="1">
    <citation type="submission" date="2017-11" db="EMBL/GenBank/DDBJ databases">
        <title>Reclassification of Bisgaard taxon 7 as Conservatibacter flavescens gen. nov., sp. nov.</title>
        <authorList>
            <person name="Christensen H."/>
        </authorList>
    </citation>
    <scope>NUCLEOTIDE SEQUENCE [LARGE SCALE GENOMIC DNA]</scope>
    <source>
        <strain evidence="5 6">7_4</strain>
    </source>
</reference>
<dbReference type="PANTHER" id="PTHR46796">
    <property type="entry name" value="HTH-TYPE TRANSCRIPTIONAL ACTIVATOR RHAS-RELATED"/>
    <property type="match status" value="1"/>
</dbReference>
<gene>
    <name evidence="5" type="ORF">CVP05_10715</name>
</gene>
<dbReference type="InterPro" id="IPR018060">
    <property type="entry name" value="HTH_AraC"/>
</dbReference>
<dbReference type="OrthoDB" id="9783876at2"/>
<dbReference type="PRINTS" id="PR00032">
    <property type="entry name" value="HTHARAC"/>
</dbReference>
<dbReference type="InterPro" id="IPR014710">
    <property type="entry name" value="RmlC-like_jellyroll"/>
</dbReference>
<dbReference type="AlphaFoldDB" id="A0A2M8S049"/>
<dbReference type="SMART" id="SM00342">
    <property type="entry name" value="HTH_ARAC"/>
    <property type="match status" value="1"/>
</dbReference>
<dbReference type="InterPro" id="IPR050204">
    <property type="entry name" value="AraC_XylS_family_regulators"/>
</dbReference>
<keyword evidence="3" id="KW-0804">Transcription</keyword>
<evidence type="ECO:0000256" key="1">
    <source>
        <dbReference type="ARBA" id="ARBA00023015"/>
    </source>
</evidence>
<dbReference type="InterPro" id="IPR032783">
    <property type="entry name" value="AraC_lig"/>
</dbReference>
<dbReference type="InterPro" id="IPR020449">
    <property type="entry name" value="Tscrpt_reg_AraC-type_HTH"/>
</dbReference>
<protein>
    <submittedName>
        <fullName evidence="5">AraC family transcriptional regulator</fullName>
    </submittedName>
</protein>
<feature type="domain" description="HTH araC/xylS-type" evidence="4">
    <location>
        <begin position="196"/>
        <end position="297"/>
    </location>
</feature>
<evidence type="ECO:0000313" key="6">
    <source>
        <dbReference type="Proteomes" id="UP000229329"/>
    </source>
</evidence>
<dbReference type="InterPro" id="IPR009057">
    <property type="entry name" value="Homeodomain-like_sf"/>
</dbReference>
<proteinExistence type="predicted"/>
<comment type="caution">
    <text evidence="5">The sequence shown here is derived from an EMBL/GenBank/DDBJ whole genome shotgun (WGS) entry which is preliminary data.</text>
</comment>
<keyword evidence="1" id="KW-0805">Transcription regulation</keyword>